<proteinExistence type="predicted"/>
<organism evidence="1 2">
    <name type="scientific">Penicillium bovifimosum</name>
    <dbReference type="NCBI Taxonomy" id="126998"/>
    <lineage>
        <taxon>Eukaryota</taxon>
        <taxon>Fungi</taxon>
        <taxon>Dikarya</taxon>
        <taxon>Ascomycota</taxon>
        <taxon>Pezizomycotina</taxon>
        <taxon>Eurotiomycetes</taxon>
        <taxon>Eurotiomycetidae</taxon>
        <taxon>Eurotiales</taxon>
        <taxon>Aspergillaceae</taxon>
        <taxon>Penicillium</taxon>
    </lineage>
</organism>
<reference evidence="1" key="2">
    <citation type="journal article" date="2023" name="IMA Fungus">
        <title>Comparative genomic study of the Penicillium genus elucidates a diverse pangenome and 15 lateral gene transfer events.</title>
        <authorList>
            <person name="Petersen C."/>
            <person name="Sorensen T."/>
            <person name="Nielsen M.R."/>
            <person name="Sondergaard T.E."/>
            <person name="Sorensen J.L."/>
            <person name="Fitzpatrick D.A."/>
            <person name="Frisvad J.C."/>
            <person name="Nielsen K.L."/>
        </authorList>
    </citation>
    <scope>NUCLEOTIDE SEQUENCE</scope>
    <source>
        <strain evidence="1">IBT 22155</strain>
    </source>
</reference>
<evidence type="ECO:0000313" key="2">
    <source>
        <dbReference type="Proteomes" id="UP001149079"/>
    </source>
</evidence>
<dbReference type="OrthoDB" id="2942798at2759"/>
<evidence type="ECO:0000313" key="1">
    <source>
        <dbReference type="EMBL" id="KAJ5125026.1"/>
    </source>
</evidence>
<dbReference type="AlphaFoldDB" id="A0A9W9GNU6"/>
<reference evidence="1" key="1">
    <citation type="submission" date="2022-11" db="EMBL/GenBank/DDBJ databases">
        <authorList>
            <person name="Petersen C."/>
        </authorList>
    </citation>
    <scope>NUCLEOTIDE SEQUENCE</scope>
    <source>
        <strain evidence="1">IBT 22155</strain>
    </source>
</reference>
<gene>
    <name evidence="1" type="ORF">N7515_008851</name>
</gene>
<accession>A0A9W9GNU6</accession>
<dbReference type="RefSeq" id="XP_056519425.1">
    <property type="nucleotide sequence ID" value="XM_056669595.1"/>
</dbReference>
<dbReference type="EMBL" id="JAPQKL010000006">
    <property type="protein sequence ID" value="KAJ5125026.1"/>
    <property type="molecule type" value="Genomic_DNA"/>
</dbReference>
<comment type="caution">
    <text evidence="1">The sequence shown here is derived from an EMBL/GenBank/DDBJ whole genome shotgun (WGS) entry which is preliminary data.</text>
</comment>
<name>A0A9W9GNU6_9EURO</name>
<evidence type="ECO:0008006" key="3">
    <source>
        <dbReference type="Google" id="ProtNLM"/>
    </source>
</evidence>
<dbReference type="InterPro" id="IPR011009">
    <property type="entry name" value="Kinase-like_dom_sf"/>
</dbReference>
<dbReference type="Gene3D" id="1.10.510.10">
    <property type="entry name" value="Transferase(Phosphotransferase) domain 1"/>
    <property type="match status" value="1"/>
</dbReference>
<protein>
    <recommendedName>
        <fullName evidence="3">Protein kinase domain-containing protein</fullName>
    </recommendedName>
</protein>
<dbReference type="GeneID" id="81408765"/>
<dbReference type="SUPFAM" id="SSF56112">
    <property type="entry name" value="Protein kinase-like (PK-like)"/>
    <property type="match status" value="1"/>
</dbReference>
<sequence length="189" mass="21851">MESDEEIEQQVLYFNTIPIHAETIQRLHPRRKVYRLKFKTCQDLHGLPTVVIVKTMKENWHDEFKQEIEVYERLKSLQGRVIPTFFGQGVFNDSPAIILSEVVGKTLHEIAYSEVPISVEEIRCQLAKAMHLIHSHGAEYWDQRLDNFLLCNTGEIMIVDLEQVVFPPKPQDWERSVNHGGGALSNISN</sequence>
<keyword evidence="2" id="KW-1185">Reference proteome</keyword>
<dbReference type="Proteomes" id="UP001149079">
    <property type="component" value="Unassembled WGS sequence"/>
</dbReference>